<dbReference type="AlphaFoldDB" id="A0AAW0G580"/>
<comment type="caution">
    <text evidence="2">The sequence shown here is derived from an EMBL/GenBank/DDBJ whole genome shotgun (WGS) entry which is preliminary data.</text>
</comment>
<name>A0AAW0G580_9APHY</name>
<organism evidence="2 3">
    <name type="scientific">Cerrena zonata</name>
    <dbReference type="NCBI Taxonomy" id="2478898"/>
    <lineage>
        <taxon>Eukaryota</taxon>
        <taxon>Fungi</taxon>
        <taxon>Dikarya</taxon>
        <taxon>Basidiomycota</taxon>
        <taxon>Agaricomycotina</taxon>
        <taxon>Agaricomycetes</taxon>
        <taxon>Polyporales</taxon>
        <taxon>Cerrenaceae</taxon>
        <taxon>Cerrena</taxon>
    </lineage>
</organism>
<evidence type="ECO:0000256" key="1">
    <source>
        <dbReference type="SAM" id="MobiDB-lite"/>
    </source>
</evidence>
<evidence type="ECO:0000313" key="2">
    <source>
        <dbReference type="EMBL" id="KAK7688491.1"/>
    </source>
</evidence>
<evidence type="ECO:0000313" key="3">
    <source>
        <dbReference type="Proteomes" id="UP001385951"/>
    </source>
</evidence>
<accession>A0AAW0G580</accession>
<feature type="region of interest" description="Disordered" evidence="1">
    <location>
        <begin position="1"/>
        <end position="23"/>
    </location>
</feature>
<dbReference type="EMBL" id="JASBNA010000010">
    <property type="protein sequence ID" value="KAK7688491.1"/>
    <property type="molecule type" value="Genomic_DNA"/>
</dbReference>
<gene>
    <name evidence="2" type="ORF">QCA50_008029</name>
</gene>
<protein>
    <submittedName>
        <fullName evidence="2">Uncharacterized protein</fullName>
    </submittedName>
</protein>
<reference evidence="2 3" key="1">
    <citation type="submission" date="2022-09" db="EMBL/GenBank/DDBJ databases">
        <authorList>
            <person name="Palmer J.M."/>
        </authorList>
    </citation>
    <scope>NUCLEOTIDE SEQUENCE [LARGE SCALE GENOMIC DNA]</scope>
    <source>
        <strain evidence="2 3">DSM 7382</strain>
    </source>
</reference>
<dbReference type="Proteomes" id="UP001385951">
    <property type="component" value="Unassembled WGS sequence"/>
</dbReference>
<proteinExistence type="predicted"/>
<sequence>MDNGSSRLIDSAPKTSNAATTCPDDAEAIYRKHRITSIHWPIQMASKPPHLPTNAA</sequence>
<feature type="compositionally biased region" description="Polar residues" evidence="1">
    <location>
        <begin position="1"/>
        <end position="20"/>
    </location>
</feature>
<keyword evidence="3" id="KW-1185">Reference proteome</keyword>